<accession>A0AAD1XQV8</accession>
<protein>
    <submittedName>
        <fullName evidence="1">Uncharacterized protein</fullName>
    </submittedName>
</protein>
<dbReference type="Proteomes" id="UP001295684">
    <property type="component" value="Unassembled WGS sequence"/>
</dbReference>
<proteinExistence type="predicted"/>
<organism evidence="1 2">
    <name type="scientific">Euplotes crassus</name>
    <dbReference type="NCBI Taxonomy" id="5936"/>
    <lineage>
        <taxon>Eukaryota</taxon>
        <taxon>Sar</taxon>
        <taxon>Alveolata</taxon>
        <taxon>Ciliophora</taxon>
        <taxon>Intramacronucleata</taxon>
        <taxon>Spirotrichea</taxon>
        <taxon>Hypotrichia</taxon>
        <taxon>Euplotida</taxon>
        <taxon>Euplotidae</taxon>
        <taxon>Moneuplotes</taxon>
    </lineage>
</organism>
<name>A0AAD1XQV8_EUPCR</name>
<gene>
    <name evidence="1" type="ORF">ECRASSUSDP1_LOCUS18812</name>
</gene>
<dbReference type="EMBL" id="CAMPGE010019068">
    <property type="protein sequence ID" value="CAI2377426.1"/>
    <property type="molecule type" value="Genomic_DNA"/>
</dbReference>
<evidence type="ECO:0000313" key="1">
    <source>
        <dbReference type="EMBL" id="CAI2377426.1"/>
    </source>
</evidence>
<sequence length="269" mass="30700">MELYDTKSYETCHSTLQKLELYDKNDMQRIIRQQNKRIRKLEFDLQIEKITKKYRDGEPTHQSFTDKSKSIPFSKEIPMKVKSAPNVANCRCSKNIKSTNRKHEISKNLPLCSHKKSLACSKRKRFLNKKSISRPESVSVSEVKKNTSGFVQDEDLSKILLQSNYGGSCSKYNSNNDKYKNLDVFLEKKNGVFDTASYSNSYFCKSEYTGLNSFLKQKTPKSNISKPAKFEGSAALLRSHNLAGSNLTVKAECKVRSSISPLSNLKYSI</sequence>
<comment type="caution">
    <text evidence="1">The sequence shown here is derived from an EMBL/GenBank/DDBJ whole genome shotgun (WGS) entry which is preliminary data.</text>
</comment>
<keyword evidence="2" id="KW-1185">Reference proteome</keyword>
<reference evidence="1" key="1">
    <citation type="submission" date="2023-07" db="EMBL/GenBank/DDBJ databases">
        <authorList>
            <consortium name="AG Swart"/>
            <person name="Singh M."/>
            <person name="Singh A."/>
            <person name="Seah K."/>
            <person name="Emmerich C."/>
        </authorList>
    </citation>
    <scope>NUCLEOTIDE SEQUENCE</scope>
    <source>
        <strain evidence="1">DP1</strain>
    </source>
</reference>
<evidence type="ECO:0000313" key="2">
    <source>
        <dbReference type="Proteomes" id="UP001295684"/>
    </source>
</evidence>
<dbReference type="AlphaFoldDB" id="A0AAD1XQV8"/>